<keyword evidence="2" id="KW-1003">Cell membrane</keyword>
<keyword evidence="7 8" id="KW-0472">Membrane</keyword>
<keyword evidence="4" id="KW-0808">Transferase</keyword>
<reference evidence="11" key="1">
    <citation type="journal article" date="2019" name="Int. J. Syst. Evol. Microbiol.">
        <title>The Global Catalogue of Microorganisms (GCM) 10K type strain sequencing project: providing services to taxonomists for standard genome sequencing and annotation.</title>
        <authorList>
            <consortium name="The Broad Institute Genomics Platform"/>
            <consortium name="The Broad Institute Genome Sequencing Center for Infectious Disease"/>
            <person name="Wu L."/>
            <person name="Ma J."/>
        </authorList>
    </citation>
    <scope>NUCLEOTIDE SEQUENCE [LARGE SCALE GENOMIC DNA]</scope>
    <source>
        <strain evidence="11">JCM 18053</strain>
    </source>
</reference>
<keyword evidence="11" id="KW-1185">Reference proteome</keyword>
<evidence type="ECO:0000259" key="9">
    <source>
        <dbReference type="Pfam" id="PF13231"/>
    </source>
</evidence>
<feature type="transmembrane region" description="Helical" evidence="8">
    <location>
        <begin position="186"/>
        <end position="208"/>
    </location>
</feature>
<dbReference type="EMBL" id="BAABIA010000006">
    <property type="protein sequence ID" value="GAA5143925.1"/>
    <property type="molecule type" value="Genomic_DNA"/>
</dbReference>
<feature type="transmembrane region" description="Helical" evidence="8">
    <location>
        <begin position="228"/>
        <end position="247"/>
    </location>
</feature>
<evidence type="ECO:0000256" key="8">
    <source>
        <dbReference type="SAM" id="Phobius"/>
    </source>
</evidence>
<feature type="transmembrane region" description="Helical" evidence="8">
    <location>
        <begin position="361"/>
        <end position="379"/>
    </location>
</feature>
<feature type="domain" description="Glycosyltransferase RgtA/B/C/D-like" evidence="9">
    <location>
        <begin position="106"/>
        <end position="243"/>
    </location>
</feature>
<feature type="transmembrane region" description="Helical" evidence="8">
    <location>
        <begin position="109"/>
        <end position="127"/>
    </location>
</feature>
<evidence type="ECO:0000313" key="11">
    <source>
        <dbReference type="Proteomes" id="UP001499852"/>
    </source>
</evidence>
<keyword evidence="6 8" id="KW-1133">Transmembrane helix</keyword>
<feature type="transmembrane region" description="Helical" evidence="8">
    <location>
        <begin position="278"/>
        <end position="297"/>
    </location>
</feature>
<dbReference type="RefSeq" id="WP_345737479.1">
    <property type="nucleotide sequence ID" value="NZ_BAABIA010000006.1"/>
</dbReference>
<feature type="transmembrane region" description="Helical" evidence="8">
    <location>
        <begin position="162"/>
        <end position="179"/>
    </location>
</feature>
<comment type="subcellular location">
    <subcellularLocation>
        <location evidence="1">Cell membrane</location>
        <topology evidence="1">Multi-pass membrane protein</topology>
    </subcellularLocation>
</comment>
<keyword evidence="3" id="KW-0328">Glycosyltransferase</keyword>
<dbReference type="InterPro" id="IPR038731">
    <property type="entry name" value="RgtA/B/C-like"/>
</dbReference>
<dbReference type="InterPro" id="IPR050297">
    <property type="entry name" value="LipidA_mod_glycosyltrf_83"/>
</dbReference>
<evidence type="ECO:0000256" key="5">
    <source>
        <dbReference type="ARBA" id="ARBA00022692"/>
    </source>
</evidence>
<feature type="transmembrane region" description="Helical" evidence="8">
    <location>
        <begin position="254"/>
        <end position="272"/>
    </location>
</feature>
<evidence type="ECO:0000313" key="10">
    <source>
        <dbReference type="EMBL" id="GAA5143925.1"/>
    </source>
</evidence>
<evidence type="ECO:0000256" key="2">
    <source>
        <dbReference type="ARBA" id="ARBA00022475"/>
    </source>
</evidence>
<feature type="transmembrane region" description="Helical" evidence="8">
    <location>
        <begin position="309"/>
        <end position="327"/>
    </location>
</feature>
<protein>
    <recommendedName>
        <fullName evidence="9">Glycosyltransferase RgtA/B/C/D-like domain-containing protein</fullName>
    </recommendedName>
</protein>
<evidence type="ECO:0000256" key="7">
    <source>
        <dbReference type="ARBA" id="ARBA00023136"/>
    </source>
</evidence>
<evidence type="ECO:0000256" key="6">
    <source>
        <dbReference type="ARBA" id="ARBA00022989"/>
    </source>
</evidence>
<keyword evidence="5 8" id="KW-0812">Transmembrane</keyword>
<accession>A0ABP9PBE0</accession>
<proteinExistence type="predicted"/>
<comment type="caution">
    <text evidence="10">The sequence shown here is derived from an EMBL/GenBank/DDBJ whole genome shotgun (WGS) entry which is preliminary data.</text>
</comment>
<name>A0ABP9PBE0_9BACT</name>
<evidence type="ECO:0000256" key="3">
    <source>
        <dbReference type="ARBA" id="ARBA00022676"/>
    </source>
</evidence>
<dbReference type="Pfam" id="PF13231">
    <property type="entry name" value="PMT_2"/>
    <property type="match status" value="1"/>
</dbReference>
<organism evidence="10 11">
    <name type="scientific">Prosthecobacter algae</name>
    <dbReference type="NCBI Taxonomy" id="1144682"/>
    <lineage>
        <taxon>Bacteria</taxon>
        <taxon>Pseudomonadati</taxon>
        <taxon>Verrucomicrobiota</taxon>
        <taxon>Verrucomicrobiia</taxon>
        <taxon>Verrucomicrobiales</taxon>
        <taxon>Verrucomicrobiaceae</taxon>
        <taxon>Prosthecobacter</taxon>
    </lineage>
</organism>
<dbReference type="Proteomes" id="UP001499852">
    <property type="component" value="Unassembled WGS sequence"/>
</dbReference>
<evidence type="ECO:0000256" key="4">
    <source>
        <dbReference type="ARBA" id="ARBA00022679"/>
    </source>
</evidence>
<dbReference type="PANTHER" id="PTHR33908">
    <property type="entry name" value="MANNOSYLTRANSFERASE YKCB-RELATED"/>
    <property type="match status" value="1"/>
</dbReference>
<sequence length="528" mass="56919">MPDPAQPSASVFSRYRAGVLFLGVTLFILLIQSLTGVWTSDIGADPDEPAHAVTSLMVRDYLATGLGQSPLTFAQQYYEDFPKVALGHYPPGYYALAGLVLLPWPQPQVLLVLQALFTGLLALQVYLMGRRMLRDSSALAAAVLSAAFPVTLKLAQLVMADLMLACLCLLAVELWVRFLEKPGYRLALGFGVAAAAAILTKGSGLALALVPAVTVLALRRWDLLKKPAFWVAGLPVGLLAGPWMLYSSKITKEGMVSAGLVDFALGAVTYYSSVLSTAFGFVTVMIAVAGLALWLGLTKFKLRPDPRRTALLGLLVGTALIMLFIPTGYSSRYFMPVVPVVALLAVSFFDLTLARMPLGRFGILSLVLLVIFQVPHLLVKNVRGYRSAVVQALEKPAAGERTHWLVCADPRGEGAVIASAAFALPVRSPSPLQVHRASKELAAADWLGRGYQAAFDTPEALLAYLDKTTISRVFVQLSAEGETAPAHEELLLKALRSQPERWALEHSGPITRPYQAAPGPLEVYARKL</sequence>
<feature type="transmembrane region" description="Helical" evidence="8">
    <location>
        <begin position="20"/>
        <end position="39"/>
    </location>
</feature>
<evidence type="ECO:0000256" key="1">
    <source>
        <dbReference type="ARBA" id="ARBA00004651"/>
    </source>
</evidence>
<gene>
    <name evidence="10" type="ORF">GCM10023213_32930</name>
</gene>
<dbReference type="PANTHER" id="PTHR33908:SF11">
    <property type="entry name" value="MEMBRANE PROTEIN"/>
    <property type="match status" value="1"/>
</dbReference>